<keyword evidence="1" id="KW-1133">Transmembrane helix</keyword>
<comment type="caution">
    <text evidence="2">The sequence shown here is derived from an EMBL/GenBank/DDBJ whole genome shotgun (WGS) entry which is preliminary data.</text>
</comment>
<feature type="transmembrane region" description="Helical" evidence="1">
    <location>
        <begin position="6"/>
        <end position="26"/>
    </location>
</feature>
<reference evidence="2 3" key="1">
    <citation type="submission" date="2014-06" db="EMBL/GenBank/DDBJ databases">
        <title>Genome characterization of distinct group I Clostridium botulinum lineages.</title>
        <authorList>
            <person name="Giordani F."/>
            <person name="Anselmo A."/>
            <person name="Fillo S."/>
            <person name="Palozzi A.M."/>
            <person name="Fortunato A."/>
            <person name="Gentile B."/>
            <person name="Ciammaruconi A."/>
            <person name="Anniballi F."/>
            <person name="De Medici D."/>
            <person name="Lista F."/>
        </authorList>
    </citation>
    <scope>NUCLEOTIDE SEQUENCE [LARGE SCALE GENOMIC DNA]</scope>
    <source>
        <strain evidence="2 3">B2 450</strain>
    </source>
</reference>
<accession>A0A0D1AMW7</accession>
<dbReference type="Proteomes" id="UP000032250">
    <property type="component" value="Unassembled WGS sequence"/>
</dbReference>
<dbReference type="AlphaFoldDB" id="A0A0D1AMW7"/>
<dbReference type="SUPFAM" id="SSF52266">
    <property type="entry name" value="SGNH hydrolase"/>
    <property type="match status" value="1"/>
</dbReference>
<dbReference type="RefSeq" id="WP_043032158.1">
    <property type="nucleotide sequence ID" value="NZ_JXSU01000007.1"/>
</dbReference>
<evidence type="ECO:0000313" key="3">
    <source>
        <dbReference type="Proteomes" id="UP000032250"/>
    </source>
</evidence>
<evidence type="ECO:0000313" key="2">
    <source>
        <dbReference type="EMBL" id="KIS24484.1"/>
    </source>
</evidence>
<dbReference type="InterPro" id="IPR036514">
    <property type="entry name" value="SGNH_hydro_sf"/>
</dbReference>
<organism evidence="2 3">
    <name type="scientific">Clostridium botulinum B2 450</name>
    <dbReference type="NCBI Taxonomy" id="1379739"/>
    <lineage>
        <taxon>Bacteria</taxon>
        <taxon>Bacillati</taxon>
        <taxon>Bacillota</taxon>
        <taxon>Clostridia</taxon>
        <taxon>Eubacteriales</taxon>
        <taxon>Clostridiaceae</taxon>
        <taxon>Clostridium</taxon>
    </lineage>
</organism>
<keyword evidence="1" id="KW-0472">Membrane</keyword>
<proteinExistence type="predicted"/>
<gene>
    <name evidence="2" type="ORF">N495_13190</name>
</gene>
<dbReference type="HOGENOM" id="CLU_1010851_0_0_9"/>
<dbReference type="EMBL" id="JXSU01000007">
    <property type="protein sequence ID" value="KIS24484.1"/>
    <property type="molecule type" value="Genomic_DNA"/>
</dbReference>
<dbReference type="Gene3D" id="3.40.50.1110">
    <property type="entry name" value="SGNH hydrolase"/>
    <property type="match status" value="1"/>
</dbReference>
<sequence length="275" mass="32375">MKDSKYNIAIFFLIVIFVALILVGIMRDKKNYASRKVNKSVQIINKNKQSSKKDDKEINKNNKESENLYLYEKINNKKEITMLSIGDDMANSSSVEEKDKWHNNIKKYIEDTYKIKVDTKVIWKEKSKIDEALDNYKQAETKNYDLIFITLGEYNIGYEPTEKLASRYEELIKEIIKNNSKSDLYLIVQSSIRLDKNYPEAIIKIANHYNLNIVDMRKAFKNSNENYITLTTDGILPNKKGYNLYTKEIIKSLEKNIKSQKVIKYEEKQVLYKTK</sequence>
<evidence type="ECO:0008006" key="4">
    <source>
        <dbReference type="Google" id="ProtNLM"/>
    </source>
</evidence>
<dbReference type="CDD" id="cd00229">
    <property type="entry name" value="SGNH_hydrolase"/>
    <property type="match status" value="1"/>
</dbReference>
<dbReference type="PATRIC" id="fig|1379739.3.peg.3024"/>
<evidence type="ECO:0000256" key="1">
    <source>
        <dbReference type="SAM" id="Phobius"/>
    </source>
</evidence>
<name>A0A0D1AMW7_CLOBO</name>
<keyword evidence="1" id="KW-0812">Transmembrane</keyword>
<dbReference type="OrthoDB" id="8233337at2"/>
<protein>
    <recommendedName>
        <fullName evidence="4">SGNH hydrolase-type esterase domain-containing protein</fullName>
    </recommendedName>
</protein>